<accession>A0ACB8QMQ5</accession>
<reference evidence="1" key="1">
    <citation type="submission" date="2021-02" db="EMBL/GenBank/DDBJ databases">
        <authorList>
            <consortium name="DOE Joint Genome Institute"/>
            <person name="Ahrendt S."/>
            <person name="Looney B.P."/>
            <person name="Miyauchi S."/>
            <person name="Morin E."/>
            <person name="Drula E."/>
            <person name="Courty P.E."/>
            <person name="Chicoki N."/>
            <person name="Fauchery L."/>
            <person name="Kohler A."/>
            <person name="Kuo A."/>
            <person name="Labutti K."/>
            <person name="Pangilinan J."/>
            <person name="Lipzen A."/>
            <person name="Riley R."/>
            <person name="Andreopoulos W."/>
            <person name="He G."/>
            <person name="Johnson J."/>
            <person name="Barry K.W."/>
            <person name="Grigoriev I.V."/>
            <person name="Nagy L."/>
            <person name="Hibbett D."/>
            <person name="Henrissat B."/>
            <person name="Matheny P.B."/>
            <person name="Labbe J."/>
            <person name="Martin F."/>
        </authorList>
    </citation>
    <scope>NUCLEOTIDE SEQUENCE</scope>
    <source>
        <strain evidence="1">EC-137</strain>
    </source>
</reference>
<evidence type="ECO:0000313" key="1">
    <source>
        <dbReference type="EMBL" id="KAI0032942.1"/>
    </source>
</evidence>
<sequence>MAGKRLQGTSKSSPTLARFNDCFSGNTSLKLDVSTVYAQITENESLGRHLNLTVLGTSPQEIIRLANGSSSLATLFTTTDVLTFNVWFNSTSFCDAIRPPSPLPSTDGLGYCPLSAGPFAFSSAIPLNSSSELLTLQTRLRAVDSLTNELICIDVNTTPLSSGVLDNVYGHARIILWSTVALAAAFWIITAGARLSSAWGRRAGWSGRGIWARVETLGFVVASAVSGEAFAKTPALLRFATPSMRDIFFHTQWCAAVGMVAVQWPQFVYPILSQTGWATLSYNITLSQPRTRHWNPLLTEEYQPPSNFADQLADQASSLFINTSAANLLYTLPSNTSDGLVSWSYTIGLYPQDLFGVCLVLFLAILAGTTVITLVLWSLDGLIAFLTRLAIGGRNTQGGFLRSPRYSSTSKDMLDAVSTSPGGPEDDRTASGHVLLRKTPQFLPNPTRHYWPKLLPDFYGSFHFSVLHGNLVRILILFHLPVTIFSSYQMTVGRANASLVSIVLAVISFAAFSVLIPAMLVTRLSFTSTNKLYDETRTLLALGPLYNHYRQGSQFFASLFFVTNLAFGVTVGCGQKSGTAQAIVILVIEVASALFTSVWLPWGHGASMGLISFLFCVARIVVAVLLVTLTPTVSIGGEAGQWVAYVILFILGLVYLAFLLMLLCKIIEAFVRIVGGAGFDRSRSTADSGLLGACAMAGCCGSQRRRKRRHHAKQSETPHPLPTSQSYPRLPKDATPTHSGPPSVLRPEHALRPYREDTDDESGFIMSAWHRPGYEALSNEVGSPRVESPTLNKASGFSRVGGGRAHFDSPYAIASGSTISFPSVERAERPTPTASHRNSSNSIASGIPPASSVDVERTYNLPPGAMPPHVRTKSQTAIIEHAVGTTPGASTSQHSAPTIANARRQSLRPEIVSPDTEDEPSDSEDQPRNKKWFKFKSRRASDGDDARPPTVPDVFDDVAPSEGRTFLGVRRKRRASALDAVPKEELLAVSSSGGPPKKSFVVIRPGASGRTTPGLSTPGAGPSSLYS</sequence>
<comment type="caution">
    <text evidence="1">The sequence shown here is derived from an EMBL/GenBank/DDBJ whole genome shotgun (WGS) entry which is preliminary data.</text>
</comment>
<keyword evidence="2" id="KW-1185">Reference proteome</keyword>
<name>A0ACB8QMQ5_9AGAM</name>
<organism evidence="1 2">
    <name type="scientific">Vararia minispora EC-137</name>
    <dbReference type="NCBI Taxonomy" id="1314806"/>
    <lineage>
        <taxon>Eukaryota</taxon>
        <taxon>Fungi</taxon>
        <taxon>Dikarya</taxon>
        <taxon>Basidiomycota</taxon>
        <taxon>Agaricomycotina</taxon>
        <taxon>Agaricomycetes</taxon>
        <taxon>Russulales</taxon>
        <taxon>Lachnocladiaceae</taxon>
        <taxon>Vararia</taxon>
    </lineage>
</organism>
<evidence type="ECO:0000313" key="2">
    <source>
        <dbReference type="Proteomes" id="UP000814128"/>
    </source>
</evidence>
<dbReference type="Proteomes" id="UP000814128">
    <property type="component" value="Unassembled WGS sequence"/>
</dbReference>
<dbReference type="EMBL" id="MU273532">
    <property type="protein sequence ID" value="KAI0032942.1"/>
    <property type="molecule type" value="Genomic_DNA"/>
</dbReference>
<protein>
    <submittedName>
        <fullName evidence="1">Uncharacterized protein</fullName>
    </submittedName>
</protein>
<reference evidence="1" key="2">
    <citation type="journal article" date="2022" name="New Phytol.">
        <title>Evolutionary transition to the ectomycorrhizal habit in the genomes of a hyperdiverse lineage of mushroom-forming fungi.</title>
        <authorList>
            <person name="Looney B."/>
            <person name="Miyauchi S."/>
            <person name="Morin E."/>
            <person name="Drula E."/>
            <person name="Courty P.E."/>
            <person name="Kohler A."/>
            <person name="Kuo A."/>
            <person name="LaButti K."/>
            <person name="Pangilinan J."/>
            <person name="Lipzen A."/>
            <person name="Riley R."/>
            <person name="Andreopoulos W."/>
            <person name="He G."/>
            <person name="Johnson J."/>
            <person name="Nolan M."/>
            <person name="Tritt A."/>
            <person name="Barry K.W."/>
            <person name="Grigoriev I.V."/>
            <person name="Nagy L.G."/>
            <person name="Hibbett D."/>
            <person name="Henrissat B."/>
            <person name="Matheny P.B."/>
            <person name="Labbe J."/>
            <person name="Martin F.M."/>
        </authorList>
    </citation>
    <scope>NUCLEOTIDE SEQUENCE</scope>
    <source>
        <strain evidence="1">EC-137</strain>
    </source>
</reference>
<proteinExistence type="predicted"/>
<gene>
    <name evidence="1" type="ORF">K488DRAFT_78185</name>
</gene>